<keyword evidence="1" id="KW-0040">ANK repeat</keyword>
<sequence length="204" mass="23669">MWIGRNTTLEIMIRKLIIIIIFASLIPTVIQTWRFVNNTYGLAVLAIQRDDQTTLYPYTKESYFITPAWAMWLIENTDFHYYGDCSDLLDKVCGESLVAYVGGMSDFDVDQDAAYKLIDHFIKRGEPVNVLSNHGLAPLHESILYKNNKYLEILLENGADLTVRTNNIEREWHDKSSTELLEWLESNQPGEYSEAIKIISYYRD</sequence>
<keyword evidence="2" id="KW-1133">Transmembrane helix</keyword>
<evidence type="ECO:0000313" key="4">
    <source>
        <dbReference type="Proteomes" id="UP000191110"/>
    </source>
</evidence>
<dbReference type="PROSITE" id="PS50297">
    <property type="entry name" value="ANK_REP_REGION"/>
    <property type="match status" value="1"/>
</dbReference>
<dbReference type="InterPro" id="IPR036770">
    <property type="entry name" value="Ankyrin_rpt-contain_sf"/>
</dbReference>
<protein>
    <submittedName>
        <fullName evidence="3">Uncharacterized protein</fullName>
    </submittedName>
</protein>
<organism evidence="3 4">
    <name type="scientific">Solemya pervernicosa gill symbiont</name>
    <dbReference type="NCBI Taxonomy" id="642797"/>
    <lineage>
        <taxon>Bacteria</taxon>
        <taxon>Pseudomonadati</taxon>
        <taxon>Pseudomonadota</taxon>
        <taxon>Gammaproteobacteria</taxon>
        <taxon>sulfur-oxidizing symbionts</taxon>
    </lineage>
</organism>
<dbReference type="AlphaFoldDB" id="A0A1T2L4I1"/>
<accession>A0A1T2L4I1</accession>
<gene>
    <name evidence="3" type="ORF">BOW53_09260</name>
</gene>
<name>A0A1T2L4I1_9GAMM</name>
<dbReference type="PROSITE" id="PS50088">
    <property type="entry name" value="ANK_REPEAT"/>
    <property type="match status" value="1"/>
</dbReference>
<dbReference type="EMBL" id="MPRL01000035">
    <property type="protein sequence ID" value="OOZ40015.1"/>
    <property type="molecule type" value="Genomic_DNA"/>
</dbReference>
<keyword evidence="2" id="KW-0472">Membrane</keyword>
<evidence type="ECO:0000256" key="2">
    <source>
        <dbReference type="SAM" id="Phobius"/>
    </source>
</evidence>
<keyword evidence="4" id="KW-1185">Reference proteome</keyword>
<feature type="repeat" description="ANK" evidence="1">
    <location>
        <begin position="134"/>
        <end position="166"/>
    </location>
</feature>
<comment type="caution">
    <text evidence="3">The sequence shown here is derived from an EMBL/GenBank/DDBJ whole genome shotgun (WGS) entry which is preliminary data.</text>
</comment>
<proteinExistence type="predicted"/>
<dbReference type="Gene3D" id="1.25.40.20">
    <property type="entry name" value="Ankyrin repeat-containing domain"/>
    <property type="match status" value="1"/>
</dbReference>
<feature type="transmembrane region" description="Helical" evidence="2">
    <location>
        <begin position="12"/>
        <end position="30"/>
    </location>
</feature>
<evidence type="ECO:0000256" key="1">
    <source>
        <dbReference type="PROSITE-ProRule" id="PRU00023"/>
    </source>
</evidence>
<dbReference type="SUPFAM" id="SSF48403">
    <property type="entry name" value="Ankyrin repeat"/>
    <property type="match status" value="1"/>
</dbReference>
<reference evidence="3 4" key="1">
    <citation type="submission" date="2016-11" db="EMBL/GenBank/DDBJ databases">
        <title>Mixed transmission modes and dynamic genome evolution in an obligate animal-bacterial symbiosis.</title>
        <authorList>
            <person name="Russell S.L."/>
            <person name="Corbett-Detig R.B."/>
            <person name="Cavanaugh C.M."/>
        </authorList>
    </citation>
    <scope>NUCLEOTIDE SEQUENCE [LARGE SCALE GENOMIC DNA]</scope>
    <source>
        <strain evidence="3">Sveles-Q1</strain>
    </source>
</reference>
<keyword evidence="2" id="KW-0812">Transmembrane</keyword>
<evidence type="ECO:0000313" key="3">
    <source>
        <dbReference type="EMBL" id="OOZ40015.1"/>
    </source>
</evidence>
<dbReference type="InterPro" id="IPR002110">
    <property type="entry name" value="Ankyrin_rpt"/>
</dbReference>
<dbReference type="Proteomes" id="UP000191110">
    <property type="component" value="Unassembled WGS sequence"/>
</dbReference>